<proteinExistence type="predicted"/>
<organism evidence="1 2">
    <name type="scientific">Rhodopirellula europaea 6C</name>
    <dbReference type="NCBI Taxonomy" id="1263867"/>
    <lineage>
        <taxon>Bacteria</taxon>
        <taxon>Pseudomonadati</taxon>
        <taxon>Planctomycetota</taxon>
        <taxon>Planctomycetia</taxon>
        <taxon>Pirellulales</taxon>
        <taxon>Pirellulaceae</taxon>
        <taxon>Rhodopirellula</taxon>
    </lineage>
</organism>
<keyword evidence="2" id="KW-1185">Reference proteome</keyword>
<dbReference type="Proteomes" id="UP000011529">
    <property type="component" value="Unassembled WGS sequence"/>
</dbReference>
<dbReference type="PATRIC" id="fig|1263867.3.peg.801"/>
<dbReference type="AlphaFoldDB" id="M2AN11"/>
<sequence length="50" mass="5365">MWLMGWCIAQSTPSMSSSSMTRMLASGIGCEQGLALEGCPTEQLRTTVLL</sequence>
<evidence type="ECO:0000313" key="1">
    <source>
        <dbReference type="EMBL" id="EMB18490.1"/>
    </source>
</evidence>
<dbReference type="EMBL" id="ANMO01000040">
    <property type="protein sequence ID" value="EMB18490.1"/>
    <property type="molecule type" value="Genomic_DNA"/>
</dbReference>
<protein>
    <submittedName>
        <fullName evidence="1">Uncharacterized protein</fullName>
    </submittedName>
</protein>
<reference evidence="1" key="1">
    <citation type="submission" date="2012-11" db="EMBL/GenBank/DDBJ databases">
        <title>Permanent draft genomes of Rhodopirellula europaea strain SH398 and 6C.</title>
        <authorList>
            <person name="Richter M."/>
            <person name="Richter-Heitmann T."/>
            <person name="Frank C."/>
            <person name="Harder J."/>
            <person name="Glockner F.O."/>
        </authorList>
    </citation>
    <scope>NUCLEOTIDE SEQUENCE</scope>
    <source>
        <strain evidence="1">6C</strain>
    </source>
</reference>
<comment type="caution">
    <text evidence="1">The sequence shown here is derived from an EMBL/GenBank/DDBJ whole genome shotgun (WGS) entry which is preliminary data.</text>
</comment>
<name>M2AN11_9BACT</name>
<accession>M2AN11</accession>
<evidence type="ECO:0000313" key="2">
    <source>
        <dbReference type="Proteomes" id="UP000011529"/>
    </source>
</evidence>
<gene>
    <name evidence="1" type="ORF">RE6C_00749</name>
</gene>
<reference evidence="1" key="2">
    <citation type="journal article" date="2013" name="Mar. Genomics">
        <title>Expression of sulfatases in Rhodopirellula baltica and the diversity of sulfatases in the genus Rhodopirellula.</title>
        <authorList>
            <person name="Wegner C.E."/>
            <person name="Richter-Heitmann T."/>
            <person name="Klindworth A."/>
            <person name="Klockow C."/>
            <person name="Richter M."/>
            <person name="Achstetter T."/>
            <person name="Glockner F.O."/>
            <person name="Harder J."/>
        </authorList>
    </citation>
    <scope>NUCLEOTIDE SEQUENCE [LARGE SCALE GENOMIC DNA]</scope>
    <source>
        <strain evidence="1">6C</strain>
    </source>
</reference>